<feature type="domain" description="Ionotropic glutamate receptor C-terminal" evidence="10">
    <location>
        <begin position="294"/>
        <end position="527"/>
    </location>
</feature>
<evidence type="ECO:0000313" key="12">
    <source>
        <dbReference type="Proteomes" id="UP001148838"/>
    </source>
</evidence>
<dbReference type="PANTHER" id="PTHR42643:SF24">
    <property type="entry name" value="IONOTROPIC RECEPTOR 60A"/>
    <property type="match status" value="1"/>
</dbReference>
<dbReference type="InterPro" id="IPR001320">
    <property type="entry name" value="Iontro_rcpt_C"/>
</dbReference>
<dbReference type="EMBL" id="JAJSOF020000031">
    <property type="protein sequence ID" value="KAJ4430649.1"/>
    <property type="molecule type" value="Genomic_DNA"/>
</dbReference>
<evidence type="ECO:0000256" key="9">
    <source>
        <dbReference type="SAM" id="Phobius"/>
    </source>
</evidence>
<dbReference type="Proteomes" id="UP001148838">
    <property type="component" value="Unassembled WGS sequence"/>
</dbReference>
<evidence type="ECO:0000313" key="11">
    <source>
        <dbReference type="EMBL" id="KAJ4430649.1"/>
    </source>
</evidence>
<feature type="transmembrane region" description="Helical" evidence="9">
    <location>
        <begin position="362"/>
        <end position="385"/>
    </location>
</feature>
<comment type="caution">
    <text evidence="11">The sequence shown here is derived from an EMBL/GenBank/DDBJ whole genome shotgun (WGS) entry which is preliminary data.</text>
</comment>
<keyword evidence="3" id="KW-1003">Cell membrane</keyword>
<comment type="subcellular location">
    <subcellularLocation>
        <location evidence="1">Cell membrane</location>
        <topology evidence="1">Multi-pass membrane protein</topology>
    </subcellularLocation>
</comment>
<evidence type="ECO:0000259" key="10">
    <source>
        <dbReference type="Pfam" id="PF00060"/>
    </source>
</evidence>
<name>A0ABQ8S9C0_PERAM</name>
<keyword evidence="4 9" id="KW-0812">Transmembrane</keyword>
<evidence type="ECO:0000256" key="4">
    <source>
        <dbReference type="ARBA" id="ARBA00022692"/>
    </source>
</evidence>
<dbReference type="InterPro" id="IPR052192">
    <property type="entry name" value="Insect_Ionotropic_Sensory_Rcpt"/>
</dbReference>
<dbReference type="Gene3D" id="1.10.287.70">
    <property type="match status" value="1"/>
</dbReference>
<evidence type="ECO:0000256" key="2">
    <source>
        <dbReference type="ARBA" id="ARBA00008685"/>
    </source>
</evidence>
<accession>A0ABQ8S9C0</accession>
<keyword evidence="7" id="KW-0675">Receptor</keyword>
<dbReference type="PANTHER" id="PTHR42643">
    <property type="entry name" value="IONOTROPIC RECEPTOR 20A-RELATED"/>
    <property type="match status" value="1"/>
</dbReference>
<dbReference type="Pfam" id="PF00060">
    <property type="entry name" value="Lig_chan"/>
    <property type="match status" value="1"/>
</dbReference>
<sequence>CTQETLKQIPNRSLNISLTNQEESHVVNLLLQKLSATYLPYRTLRQNEIIKHSDEVIWGYVIFIWPEEEDCDLIDSLRRQLDLLKESEGIEWEPRARFVVVVTDSDNSTTQDLVLEICKEMWSNYGISNNVILVPNQDDGQDNKYEEGGNGHKVDIFTGFPFAHDNCGVVVLSKLIFGFNPYVYPTGDSTHDGNNINKVKGISVQYLLIIIGKLNLTPVFTLPIFNFTMDDAFTTIDRLASVRSDITIGSVPLLPICKTPEFEPTISHNFVTVSWFYPCPGSNQRIEKVITTYSTSVWITMTLVYVLTSSVFWYSANYNTSQMFSNSKNFRNMNLSFYNAWAIFLGVSVPGMPNTWKLRMIFLLYVCYSFIMITVFQAFFISFLVEPGQGEKMETLDEALKSDIKFGFNSGMEIIAMSMDYKDFLSFPYSRHVECHDYEKCIERMIYKRDVITVGIGLFAEYRTSAFGFEDDEDVLCTLNENVMSSSYVFLLQKGSNYLNQFNHFIRRTLECGLTNRYWEMLTFKARLRSHLKRQNQKVIDETDSLYFVFSLSHLSPAFVALILGYIISFVVFTVECLYTYAIRQLSENK</sequence>
<keyword evidence="8" id="KW-0325">Glycoprotein</keyword>
<feature type="transmembrane region" description="Helical" evidence="9">
    <location>
        <begin position="337"/>
        <end position="356"/>
    </location>
</feature>
<comment type="similarity">
    <text evidence="2">Belongs to the glutamate-gated ion channel (TC 1.A.10.1) family.</text>
</comment>
<keyword evidence="12" id="KW-1185">Reference proteome</keyword>
<evidence type="ECO:0000256" key="7">
    <source>
        <dbReference type="ARBA" id="ARBA00023170"/>
    </source>
</evidence>
<feature type="non-terminal residue" evidence="11">
    <location>
        <position position="1"/>
    </location>
</feature>
<reference evidence="11 12" key="1">
    <citation type="journal article" date="2022" name="Allergy">
        <title>Genome assembly and annotation of Periplaneta americana reveal a comprehensive cockroach allergen profile.</title>
        <authorList>
            <person name="Wang L."/>
            <person name="Xiong Q."/>
            <person name="Saelim N."/>
            <person name="Wang L."/>
            <person name="Nong W."/>
            <person name="Wan A.T."/>
            <person name="Shi M."/>
            <person name="Liu X."/>
            <person name="Cao Q."/>
            <person name="Hui J.H.L."/>
            <person name="Sookrung N."/>
            <person name="Leung T.F."/>
            <person name="Tungtrongchitr A."/>
            <person name="Tsui S.K.W."/>
        </authorList>
    </citation>
    <scope>NUCLEOTIDE SEQUENCE [LARGE SCALE GENOMIC DNA]</scope>
    <source>
        <strain evidence="11">PWHHKU_190912</strain>
    </source>
</reference>
<evidence type="ECO:0000256" key="3">
    <source>
        <dbReference type="ARBA" id="ARBA00022475"/>
    </source>
</evidence>
<gene>
    <name evidence="11" type="ORF">ANN_19239</name>
</gene>
<evidence type="ECO:0000256" key="8">
    <source>
        <dbReference type="ARBA" id="ARBA00023180"/>
    </source>
</evidence>
<feature type="transmembrane region" description="Helical" evidence="9">
    <location>
        <begin position="297"/>
        <end position="316"/>
    </location>
</feature>
<keyword evidence="5 9" id="KW-1133">Transmembrane helix</keyword>
<protein>
    <recommendedName>
        <fullName evidence="10">Ionotropic glutamate receptor C-terminal domain-containing protein</fullName>
    </recommendedName>
</protein>
<evidence type="ECO:0000256" key="1">
    <source>
        <dbReference type="ARBA" id="ARBA00004651"/>
    </source>
</evidence>
<dbReference type="SUPFAM" id="SSF53850">
    <property type="entry name" value="Periplasmic binding protein-like II"/>
    <property type="match status" value="1"/>
</dbReference>
<proteinExistence type="inferred from homology"/>
<organism evidence="11 12">
    <name type="scientific">Periplaneta americana</name>
    <name type="common">American cockroach</name>
    <name type="synonym">Blatta americana</name>
    <dbReference type="NCBI Taxonomy" id="6978"/>
    <lineage>
        <taxon>Eukaryota</taxon>
        <taxon>Metazoa</taxon>
        <taxon>Ecdysozoa</taxon>
        <taxon>Arthropoda</taxon>
        <taxon>Hexapoda</taxon>
        <taxon>Insecta</taxon>
        <taxon>Pterygota</taxon>
        <taxon>Neoptera</taxon>
        <taxon>Polyneoptera</taxon>
        <taxon>Dictyoptera</taxon>
        <taxon>Blattodea</taxon>
        <taxon>Blattoidea</taxon>
        <taxon>Blattidae</taxon>
        <taxon>Blattinae</taxon>
        <taxon>Periplaneta</taxon>
    </lineage>
</organism>
<evidence type="ECO:0000256" key="5">
    <source>
        <dbReference type="ARBA" id="ARBA00022989"/>
    </source>
</evidence>
<keyword evidence="6 9" id="KW-0472">Membrane</keyword>
<evidence type="ECO:0000256" key="6">
    <source>
        <dbReference type="ARBA" id="ARBA00023136"/>
    </source>
</evidence>
<feature type="transmembrane region" description="Helical" evidence="9">
    <location>
        <begin position="558"/>
        <end position="582"/>
    </location>
</feature>